<gene>
    <name evidence="1" type="ORF">PsorP6_010809</name>
</gene>
<dbReference type="Proteomes" id="UP001163321">
    <property type="component" value="Chromosome 6"/>
</dbReference>
<protein>
    <submittedName>
        <fullName evidence="1">Uncharacterized protein</fullName>
    </submittedName>
</protein>
<keyword evidence="2" id="KW-1185">Reference proteome</keyword>
<dbReference type="EMBL" id="CM047585">
    <property type="protein sequence ID" value="KAI9910143.1"/>
    <property type="molecule type" value="Genomic_DNA"/>
</dbReference>
<sequence>MAKNLRTTPLTVTSSSPTLPLAPPPADHGDFFMLYLQTFDIRWTGFYRSIDKGMGNRYSARCIHCKKEFQVKPHNLHRHALSSCRSWSASQKPEYLKKFGVLKGKSTLNGSCKGQRIALSALTDALLEESDSDEEPQVPVARNRLLQATPKSEKKHPQDHQADLWYRVLPISEQKKIDKMPLSFILHANIPFDAVENPFFVTLIRTILLLYTTPSAEMLGGRIMNDAFAKELVHELDHEQDERYDLQSGWLHVLEIIDLSAYRHNAEFLHQELKRVIEINCLQVSSVIACVTESPASMVKLRHDLIVSRFQSIS</sequence>
<organism evidence="1 2">
    <name type="scientific">Peronosclerospora sorghi</name>
    <dbReference type="NCBI Taxonomy" id="230839"/>
    <lineage>
        <taxon>Eukaryota</taxon>
        <taxon>Sar</taxon>
        <taxon>Stramenopiles</taxon>
        <taxon>Oomycota</taxon>
        <taxon>Peronosporomycetes</taxon>
        <taxon>Peronosporales</taxon>
        <taxon>Peronosporaceae</taxon>
        <taxon>Peronosclerospora</taxon>
    </lineage>
</organism>
<reference evidence="1 2" key="1">
    <citation type="journal article" date="2022" name="bioRxiv">
        <title>The genome of the oomycete Peronosclerospora sorghi, a cosmopolitan pathogen of maize and sorghum, is inflated with dispersed pseudogenes.</title>
        <authorList>
            <person name="Fletcher K."/>
            <person name="Martin F."/>
            <person name="Isakeit T."/>
            <person name="Cavanaugh K."/>
            <person name="Magill C."/>
            <person name="Michelmore R."/>
        </authorList>
    </citation>
    <scope>NUCLEOTIDE SEQUENCE [LARGE SCALE GENOMIC DNA]</scope>
    <source>
        <strain evidence="1">P6</strain>
    </source>
</reference>
<comment type="caution">
    <text evidence="1">The sequence shown here is derived from an EMBL/GenBank/DDBJ whole genome shotgun (WGS) entry which is preliminary data.</text>
</comment>
<evidence type="ECO:0000313" key="1">
    <source>
        <dbReference type="EMBL" id="KAI9910143.1"/>
    </source>
</evidence>
<accession>A0ACC0VWM5</accession>
<name>A0ACC0VWM5_9STRA</name>
<proteinExistence type="predicted"/>
<evidence type="ECO:0000313" key="2">
    <source>
        <dbReference type="Proteomes" id="UP001163321"/>
    </source>
</evidence>